<evidence type="ECO:0000256" key="7">
    <source>
        <dbReference type="ARBA" id="ARBA00023242"/>
    </source>
</evidence>
<evidence type="ECO:0000256" key="5">
    <source>
        <dbReference type="ARBA" id="ARBA00023125"/>
    </source>
</evidence>
<dbReference type="InterPro" id="IPR001138">
    <property type="entry name" value="Zn2Cys6_DnaBD"/>
</dbReference>
<evidence type="ECO:0000256" key="6">
    <source>
        <dbReference type="ARBA" id="ARBA00023163"/>
    </source>
</evidence>
<protein>
    <recommendedName>
        <fullName evidence="9">Zn(2)-C6 fungal-type domain-containing protein</fullName>
    </recommendedName>
</protein>
<evidence type="ECO:0000256" key="8">
    <source>
        <dbReference type="SAM" id="MobiDB-lite"/>
    </source>
</evidence>
<feature type="compositionally biased region" description="Low complexity" evidence="8">
    <location>
        <begin position="39"/>
        <end position="51"/>
    </location>
</feature>
<evidence type="ECO:0000256" key="4">
    <source>
        <dbReference type="ARBA" id="ARBA00023015"/>
    </source>
</evidence>
<dbReference type="EMBL" id="VXIS01000015">
    <property type="protein sequence ID" value="KAA8913397.1"/>
    <property type="molecule type" value="Genomic_DNA"/>
</dbReference>
<feature type="compositionally biased region" description="Acidic residues" evidence="8">
    <location>
        <begin position="196"/>
        <end position="205"/>
    </location>
</feature>
<dbReference type="InParanoid" id="A0A5J5F8K1"/>
<dbReference type="FunFam" id="4.10.240.10:FF:000003">
    <property type="entry name" value="C6 transcription factor (Leu3)"/>
    <property type="match status" value="1"/>
</dbReference>
<dbReference type="PANTHER" id="PTHR31845:SF39">
    <property type="entry name" value="TRANSCRIPTION FACTOR PBCR-RELATED"/>
    <property type="match status" value="1"/>
</dbReference>
<comment type="subcellular location">
    <subcellularLocation>
        <location evidence="1">Nucleus</location>
    </subcellularLocation>
</comment>
<reference evidence="10 11" key="1">
    <citation type="submission" date="2019-09" db="EMBL/GenBank/DDBJ databases">
        <title>Draft genome of the ectomycorrhizal ascomycete Sphaerosporella brunnea.</title>
        <authorList>
            <consortium name="DOE Joint Genome Institute"/>
            <person name="Benucci G.M."/>
            <person name="Marozzi G."/>
            <person name="Antonielli L."/>
            <person name="Sanchez S."/>
            <person name="Marco P."/>
            <person name="Wang X."/>
            <person name="Falini L.B."/>
            <person name="Barry K."/>
            <person name="Haridas S."/>
            <person name="Lipzen A."/>
            <person name="Labutti K."/>
            <person name="Grigoriev I.V."/>
            <person name="Murat C."/>
            <person name="Martin F."/>
            <person name="Albertini E."/>
            <person name="Donnini D."/>
            <person name="Bonito G."/>
        </authorList>
    </citation>
    <scope>NUCLEOTIDE SEQUENCE [LARGE SCALE GENOMIC DNA]</scope>
    <source>
        <strain evidence="10 11">Sb_GMNB300</strain>
    </source>
</reference>
<dbReference type="InterPro" id="IPR036864">
    <property type="entry name" value="Zn2-C6_fun-type_DNA-bd_sf"/>
</dbReference>
<dbReference type="SUPFAM" id="SSF57701">
    <property type="entry name" value="Zn2/Cys6 DNA-binding domain"/>
    <property type="match status" value="1"/>
</dbReference>
<dbReference type="CDD" id="cd12148">
    <property type="entry name" value="fungal_TF_MHR"/>
    <property type="match status" value="1"/>
</dbReference>
<feature type="compositionally biased region" description="Polar residues" evidence="8">
    <location>
        <begin position="10"/>
        <end position="28"/>
    </location>
</feature>
<comment type="caution">
    <text evidence="10">The sequence shown here is derived from an EMBL/GenBank/DDBJ whole genome shotgun (WGS) entry which is preliminary data.</text>
</comment>
<keyword evidence="5" id="KW-0238">DNA-binding</keyword>
<feature type="compositionally biased region" description="Pro residues" evidence="8">
    <location>
        <begin position="78"/>
        <end position="94"/>
    </location>
</feature>
<proteinExistence type="predicted"/>
<dbReference type="GO" id="GO:0005634">
    <property type="term" value="C:nucleus"/>
    <property type="evidence" value="ECO:0007669"/>
    <property type="project" value="UniProtKB-SubCell"/>
</dbReference>
<dbReference type="CDD" id="cd00067">
    <property type="entry name" value="GAL4"/>
    <property type="match status" value="1"/>
</dbReference>
<keyword evidence="7" id="KW-0539">Nucleus</keyword>
<feature type="compositionally biased region" description="Polar residues" evidence="8">
    <location>
        <begin position="775"/>
        <end position="799"/>
    </location>
</feature>
<feature type="region of interest" description="Disordered" evidence="8">
    <location>
        <begin position="757"/>
        <end position="809"/>
    </location>
</feature>
<accession>A0A5J5F8K1</accession>
<feature type="region of interest" description="Disordered" evidence="8">
    <location>
        <begin position="1"/>
        <end position="115"/>
    </location>
</feature>
<organism evidence="10 11">
    <name type="scientific">Sphaerosporella brunnea</name>
    <dbReference type="NCBI Taxonomy" id="1250544"/>
    <lineage>
        <taxon>Eukaryota</taxon>
        <taxon>Fungi</taxon>
        <taxon>Dikarya</taxon>
        <taxon>Ascomycota</taxon>
        <taxon>Pezizomycotina</taxon>
        <taxon>Pezizomycetes</taxon>
        <taxon>Pezizales</taxon>
        <taxon>Pyronemataceae</taxon>
        <taxon>Sphaerosporella</taxon>
    </lineage>
</organism>
<keyword evidence="11" id="KW-1185">Reference proteome</keyword>
<keyword evidence="2" id="KW-0479">Metal-binding</keyword>
<dbReference type="Proteomes" id="UP000326924">
    <property type="component" value="Unassembled WGS sequence"/>
</dbReference>
<keyword evidence="4" id="KW-0805">Transcription regulation</keyword>
<gene>
    <name evidence="10" type="ORF">FN846DRAFT_902878</name>
</gene>
<dbReference type="GO" id="GO:0001216">
    <property type="term" value="F:DNA-binding transcription activator activity"/>
    <property type="evidence" value="ECO:0007669"/>
    <property type="project" value="UniProtKB-ARBA"/>
</dbReference>
<dbReference type="GO" id="GO:0006351">
    <property type="term" value="P:DNA-templated transcription"/>
    <property type="evidence" value="ECO:0007669"/>
    <property type="project" value="InterPro"/>
</dbReference>
<dbReference type="PROSITE" id="PS50048">
    <property type="entry name" value="ZN2_CY6_FUNGAL_2"/>
    <property type="match status" value="1"/>
</dbReference>
<dbReference type="AlphaFoldDB" id="A0A5J5F8K1"/>
<feature type="region of interest" description="Disordered" evidence="8">
    <location>
        <begin position="187"/>
        <end position="247"/>
    </location>
</feature>
<evidence type="ECO:0000313" key="11">
    <source>
        <dbReference type="Proteomes" id="UP000326924"/>
    </source>
</evidence>
<dbReference type="OrthoDB" id="5226580at2759"/>
<feature type="domain" description="Zn(2)-C6 fungal-type" evidence="9">
    <location>
        <begin position="116"/>
        <end position="151"/>
    </location>
</feature>
<evidence type="ECO:0000256" key="3">
    <source>
        <dbReference type="ARBA" id="ARBA00022833"/>
    </source>
</evidence>
<name>A0A5J5F8K1_9PEZI</name>
<dbReference type="Pfam" id="PF04082">
    <property type="entry name" value="Fungal_trans"/>
    <property type="match status" value="1"/>
</dbReference>
<dbReference type="Pfam" id="PF00172">
    <property type="entry name" value="Zn_clus"/>
    <property type="match status" value="1"/>
</dbReference>
<evidence type="ECO:0000259" key="9">
    <source>
        <dbReference type="PROSITE" id="PS50048"/>
    </source>
</evidence>
<sequence length="922" mass="101283">MDGDPRLQQPFRSTALSPPTPDTPSSGASPFVPPPPPQQQALPLHHQQPTPAIHSPQRHSPLQRDPATPAFSFTTPQPHLPPLNPHSSVPPSPAQFPATPGGPRSSLAQDHKRPRACESCRGLKVKCEPNDPAVPTGTCRRCARANRECIFTQPTRKRQKKSDSKVAELEKKIDALTASLEATREAARAAQLQSVDNDEDEDMDSGSERHTYAPTSHSQHSGKRRRSGGGGEGEVKGPGKTLTDIPDSMRGFLPQGARLAVPSNNGVVDERIFPLVEYVDVIDQQLLSLDMAKKLFDHYNENMAPHFPVVIFPLGTTVEELRKTKPTLFLAILASASGTSHPDLHKALQKETTRAFAERIMVNSEKSMEIVQALLIMGLWYYPPDRYEELKFYTLIHMAAIMALDLGLGKKTKRIPPQLPDMPANPLNLTGKSTSISASFDALSTKEKASKGSGLSEGPMPLSRPPYAVRMNHYPDPSTIEARRTLIACYWSCSHVAVSLRRPNMLRLTSFMKESLDILANSPEAAPSDKILCQWVELQIMAEDISQTFELDDPSAEVSVHDTRVQLATRGFARRLEEWNKKHERMGLSRSVRLHYWITILYAHEVALHLDHNSDDFRPPFTERIVREPMLRSHTMIPPYQLDSISASVCGAHALLDEFCKFSTQDLLCVPIFTFVRCAYACMILIRIWITAASPGSELGKVLKKEELRVDEYLNRSLTHLAHAAKGDRTRPSGKFTLILVMLRSWYIKRRVELEGPTVGGAGPPTGDTPMANADSPQKITSPSLASRITDVGPTTPTAQGAFASPKPQTPLQLLSNAAVGLQQGPKFQQKTPEGTRPQTLPDLEYNQPTLPQNTYPVPPGWFDAINIAGIVEFPAGETGLGLGGAGADAFADETFWALLENAGVGWPPGGNQGGDHWGGYQ</sequence>
<dbReference type="SMART" id="SM00066">
    <property type="entry name" value="GAL4"/>
    <property type="match status" value="1"/>
</dbReference>
<dbReference type="PROSITE" id="PS00463">
    <property type="entry name" value="ZN2_CY6_FUNGAL_1"/>
    <property type="match status" value="1"/>
</dbReference>
<evidence type="ECO:0000256" key="2">
    <source>
        <dbReference type="ARBA" id="ARBA00022723"/>
    </source>
</evidence>
<dbReference type="GO" id="GO:0000981">
    <property type="term" value="F:DNA-binding transcription factor activity, RNA polymerase II-specific"/>
    <property type="evidence" value="ECO:0007669"/>
    <property type="project" value="InterPro"/>
</dbReference>
<dbReference type="PANTHER" id="PTHR31845">
    <property type="entry name" value="FINGER DOMAIN PROTEIN, PUTATIVE-RELATED"/>
    <property type="match status" value="1"/>
</dbReference>
<dbReference type="Gene3D" id="4.10.240.10">
    <property type="entry name" value="Zn(2)-C6 fungal-type DNA-binding domain"/>
    <property type="match status" value="1"/>
</dbReference>
<dbReference type="InterPro" id="IPR007219">
    <property type="entry name" value="XnlR_reg_dom"/>
</dbReference>
<dbReference type="InterPro" id="IPR051089">
    <property type="entry name" value="prtT"/>
</dbReference>
<dbReference type="GO" id="GO:0000976">
    <property type="term" value="F:transcription cis-regulatory region binding"/>
    <property type="evidence" value="ECO:0007669"/>
    <property type="project" value="TreeGrafter"/>
</dbReference>
<keyword evidence="3" id="KW-0862">Zinc</keyword>
<dbReference type="GO" id="GO:0008270">
    <property type="term" value="F:zinc ion binding"/>
    <property type="evidence" value="ECO:0007669"/>
    <property type="project" value="InterPro"/>
</dbReference>
<evidence type="ECO:0000256" key="1">
    <source>
        <dbReference type="ARBA" id="ARBA00004123"/>
    </source>
</evidence>
<evidence type="ECO:0000313" key="10">
    <source>
        <dbReference type="EMBL" id="KAA8913397.1"/>
    </source>
</evidence>
<keyword evidence="6" id="KW-0804">Transcription</keyword>